<proteinExistence type="predicted"/>
<keyword evidence="1" id="KW-0812">Transmembrane</keyword>
<evidence type="ECO:0000256" key="1">
    <source>
        <dbReference type="SAM" id="Phobius"/>
    </source>
</evidence>
<feature type="transmembrane region" description="Helical" evidence="1">
    <location>
        <begin position="57"/>
        <end position="77"/>
    </location>
</feature>
<keyword evidence="1" id="KW-0472">Membrane</keyword>
<keyword evidence="1" id="KW-1133">Transmembrane helix</keyword>
<evidence type="ECO:0000313" key="2">
    <source>
        <dbReference type="EMBL" id="UOO88842.1"/>
    </source>
</evidence>
<evidence type="ECO:0000313" key="3">
    <source>
        <dbReference type="Proteomes" id="UP000832011"/>
    </source>
</evidence>
<sequence>MATVKTRKKKPVAAARPTYQSGTAAAVALVLGILLCLAGVMLMWAANRNGMVYLRPLQWGIISVVLGVFGFIIALKVKPPKQL</sequence>
<evidence type="ECO:0008006" key="4">
    <source>
        <dbReference type="Google" id="ProtNLM"/>
    </source>
</evidence>
<accession>A0ABY4E5Z7</accession>
<name>A0ABY4E5Z7_9NEIS</name>
<dbReference type="RefSeq" id="WP_058357473.1">
    <property type="nucleotide sequence ID" value="NZ_CABKVG010000010.1"/>
</dbReference>
<dbReference type="Proteomes" id="UP000832011">
    <property type="component" value="Chromosome"/>
</dbReference>
<feature type="transmembrane region" description="Helical" evidence="1">
    <location>
        <begin position="21"/>
        <end position="45"/>
    </location>
</feature>
<dbReference type="EMBL" id="CP091511">
    <property type="protein sequence ID" value="UOO88842.1"/>
    <property type="molecule type" value="Genomic_DNA"/>
</dbReference>
<keyword evidence="3" id="KW-1185">Reference proteome</keyword>
<gene>
    <name evidence="2" type="ORF">LVJ82_15500</name>
</gene>
<protein>
    <recommendedName>
        <fullName evidence="4">DUF3098 domain-containing protein</fullName>
    </recommendedName>
</protein>
<reference evidence="2 3" key="1">
    <citation type="journal article" date="2022" name="Res Sq">
        <title>Evolution of multicellular longitudinally dividing oral cavity symbionts (Neisseriaceae).</title>
        <authorList>
            <person name="Nyongesa S."/>
            <person name="Weber P."/>
            <person name="Bernet E."/>
            <person name="Pullido F."/>
            <person name="Nieckarz M."/>
            <person name="Delaby M."/>
            <person name="Nieves C."/>
            <person name="Viehboeck T."/>
            <person name="Krause N."/>
            <person name="Rivera-Millot A."/>
            <person name="Nakamura A."/>
            <person name="Vischer N."/>
            <person name="VanNieuwenhze M."/>
            <person name="Brun Y."/>
            <person name="Cava F."/>
            <person name="Bulgheresi S."/>
            <person name="Veyrier F."/>
        </authorList>
    </citation>
    <scope>NUCLEOTIDE SEQUENCE [LARGE SCALE GENOMIC DNA]</scope>
    <source>
        <strain evidence="2 3">SN4</strain>
    </source>
</reference>
<organism evidence="2 3">
    <name type="scientific">Vitreoscilla massiliensis</name>
    <dbReference type="NCBI Taxonomy" id="1689272"/>
    <lineage>
        <taxon>Bacteria</taxon>
        <taxon>Pseudomonadati</taxon>
        <taxon>Pseudomonadota</taxon>
        <taxon>Betaproteobacteria</taxon>
        <taxon>Neisseriales</taxon>
        <taxon>Neisseriaceae</taxon>
        <taxon>Vitreoscilla</taxon>
    </lineage>
</organism>